<evidence type="ECO:0000256" key="8">
    <source>
        <dbReference type="ARBA" id="ARBA00048679"/>
    </source>
</evidence>
<dbReference type="Gene3D" id="1.10.510.10">
    <property type="entry name" value="Transferase(Phosphotransferase) domain 1"/>
    <property type="match status" value="1"/>
</dbReference>
<evidence type="ECO:0000256" key="7">
    <source>
        <dbReference type="ARBA" id="ARBA00047899"/>
    </source>
</evidence>
<dbReference type="PANTHER" id="PTHR46146">
    <property type="entry name" value="SERINE/THREONINE-PROTEIN KINASE-LIKE PROTEIN CCR4"/>
    <property type="match status" value="1"/>
</dbReference>
<name>A0A8K0HI51_9ROSA</name>
<comment type="catalytic activity">
    <reaction evidence="8">
        <text>L-seryl-[protein] + ATP = O-phospho-L-seryl-[protein] + ADP + H(+)</text>
        <dbReference type="Rhea" id="RHEA:17989"/>
        <dbReference type="Rhea" id="RHEA-COMP:9863"/>
        <dbReference type="Rhea" id="RHEA-COMP:11604"/>
        <dbReference type="ChEBI" id="CHEBI:15378"/>
        <dbReference type="ChEBI" id="CHEBI:29999"/>
        <dbReference type="ChEBI" id="CHEBI:30616"/>
        <dbReference type="ChEBI" id="CHEBI:83421"/>
        <dbReference type="ChEBI" id="CHEBI:456216"/>
        <dbReference type="EC" id="2.7.11.1"/>
    </reaction>
</comment>
<keyword evidence="4 9" id="KW-0547">Nucleotide-binding</keyword>
<keyword evidence="5" id="KW-0418">Kinase</keyword>
<dbReference type="AlphaFoldDB" id="A0A8K0HI51"/>
<dbReference type="PROSITE" id="PS50011">
    <property type="entry name" value="PROTEIN_KINASE_DOM"/>
    <property type="match status" value="1"/>
</dbReference>
<proteinExistence type="inferred from homology"/>
<accession>A0A8K0HI51</accession>
<dbReference type="Pfam" id="PF00069">
    <property type="entry name" value="Pkinase"/>
    <property type="match status" value="1"/>
</dbReference>
<feature type="binding site" evidence="9">
    <location>
        <position position="45"/>
    </location>
    <ligand>
        <name>ATP</name>
        <dbReference type="ChEBI" id="CHEBI:30616"/>
    </ligand>
</feature>
<keyword evidence="3" id="KW-0808">Transferase</keyword>
<gene>
    <name evidence="12" type="ORF">FNV43_RR03052</name>
</gene>
<dbReference type="SMART" id="SM00220">
    <property type="entry name" value="S_TKc"/>
    <property type="match status" value="1"/>
</dbReference>
<evidence type="ECO:0000256" key="9">
    <source>
        <dbReference type="PROSITE-ProRule" id="PRU10141"/>
    </source>
</evidence>
<evidence type="ECO:0000256" key="3">
    <source>
        <dbReference type="ARBA" id="ARBA00022679"/>
    </source>
</evidence>
<dbReference type="InterPro" id="IPR011009">
    <property type="entry name" value="Kinase-like_dom_sf"/>
</dbReference>
<dbReference type="Gene3D" id="3.30.200.20">
    <property type="entry name" value="Phosphorylase Kinase, domain 1"/>
    <property type="match status" value="1"/>
</dbReference>
<evidence type="ECO:0000313" key="13">
    <source>
        <dbReference type="Proteomes" id="UP000796880"/>
    </source>
</evidence>
<evidence type="ECO:0000256" key="1">
    <source>
        <dbReference type="ARBA" id="ARBA00012513"/>
    </source>
</evidence>
<dbReference type="FunFam" id="1.10.510.10:FF:000809">
    <property type="entry name" value="Serine/threonine-protein kinase-like protein At5g23170"/>
    <property type="match status" value="1"/>
</dbReference>
<organism evidence="12 13">
    <name type="scientific">Rhamnella rubrinervis</name>
    <dbReference type="NCBI Taxonomy" id="2594499"/>
    <lineage>
        <taxon>Eukaryota</taxon>
        <taxon>Viridiplantae</taxon>
        <taxon>Streptophyta</taxon>
        <taxon>Embryophyta</taxon>
        <taxon>Tracheophyta</taxon>
        <taxon>Spermatophyta</taxon>
        <taxon>Magnoliopsida</taxon>
        <taxon>eudicotyledons</taxon>
        <taxon>Gunneridae</taxon>
        <taxon>Pentapetalae</taxon>
        <taxon>rosids</taxon>
        <taxon>fabids</taxon>
        <taxon>Rosales</taxon>
        <taxon>Rhamnaceae</taxon>
        <taxon>rhamnoid group</taxon>
        <taxon>Rhamneae</taxon>
        <taxon>Rhamnella</taxon>
    </lineage>
</organism>
<dbReference type="OrthoDB" id="4062651at2759"/>
<dbReference type="InterPro" id="IPR008271">
    <property type="entry name" value="Ser/Thr_kinase_AS"/>
</dbReference>
<comment type="similarity">
    <text evidence="10">Belongs to the protein kinase superfamily.</text>
</comment>
<evidence type="ECO:0000259" key="11">
    <source>
        <dbReference type="PROSITE" id="PS50011"/>
    </source>
</evidence>
<dbReference type="SUPFAM" id="SSF56112">
    <property type="entry name" value="Protein kinase-like (PK-like)"/>
    <property type="match status" value="1"/>
</dbReference>
<dbReference type="PROSITE" id="PS00107">
    <property type="entry name" value="PROTEIN_KINASE_ATP"/>
    <property type="match status" value="1"/>
</dbReference>
<evidence type="ECO:0000256" key="5">
    <source>
        <dbReference type="ARBA" id="ARBA00022777"/>
    </source>
</evidence>
<protein>
    <recommendedName>
        <fullName evidence="1">non-specific serine/threonine protein kinase</fullName>
        <ecNumber evidence="1">2.7.11.1</ecNumber>
    </recommendedName>
</protein>
<evidence type="ECO:0000256" key="4">
    <source>
        <dbReference type="ARBA" id="ARBA00022741"/>
    </source>
</evidence>
<dbReference type="Proteomes" id="UP000796880">
    <property type="component" value="Unassembled WGS sequence"/>
</dbReference>
<evidence type="ECO:0000256" key="6">
    <source>
        <dbReference type="ARBA" id="ARBA00022840"/>
    </source>
</evidence>
<comment type="caution">
    <text evidence="12">The sequence shown here is derived from an EMBL/GenBank/DDBJ whole genome shotgun (WGS) entry which is preliminary data.</text>
</comment>
<sequence>MEEFEYEELVEATQSFSPSRLIGKGSHGSVFKGILKNNKLVAVKKPLHDHGHGHDHLEALSDNSKLDNEIRVLSSLRENPFVIGLVGTCHDTNNEDKKLLVMELMPNGSLHDLLHAHPADEYSLPSWPKRVEMAIQIARAVHFLHQQRPMVIHRDIKSANVLFDSNWDAKLADFGLAVLMPSSQVSQPAGTIGYLDPCYTTPNKLSSKNDVFSFGVVLLEIISGRKAMDMCRTPTSISEWAVGLIKQGRIEDVCDLRVPVADYMVNAIKHMVFVALSCVSMNEACRPTMGEIVLGMENCFRERIRIVPIWTSLLRRVMLARRHRKLAKKWRQKCDQNVQILQGEVATCSGCSGSDQRDHQQHHTSSSNWKMVIREVILAD</sequence>
<evidence type="ECO:0000313" key="12">
    <source>
        <dbReference type="EMBL" id="KAF3452619.1"/>
    </source>
</evidence>
<dbReference type="InterPro" id="IPR000719">
    <property type="entry name" value="Prot_kinase_dom"/>
</dbReference>
<keyword evidence="6 9" id="KW-0067">ATP-binding</keyword>
<keyword evidence="2 10" id="KW-0723">Serine/threonine-protein kinase</keyword>
<dbReference type="PANTHER" id="PTHR46146:SF23">
    <property type="entry name" value="PROTEIN KINASE DOMAIN-CONTAINING PROTEIN"/>
    <property type="match status" value="1"/>
</dbReference>
<evidence type="ECO:0000256" key="2">
    <source>
        <dbReference type="ARBA" id="ARBA00022527"/>
    </source>
</evidence>
<dbReference type="EC" id="2.7.11.1" evidence="1"/>
<reference evidence="12" key="1">
    <citation type="submission" date="2020-03" db="EMBL/GenBank/DDBJ databases">
        <title>A high-quality chromosome-level genome assembly of a woody plant with both climbing and erect habits, Rhamnella rubrinervis.</title>
        <authorList>
            <person name="Lu Z."/>
            <person name="Yang Y."/>
            <person name="Zhu X."/>
            <person name="Sun Y."/>
        </authorList>
    </citation>
    <scope>NUCLEOTIDE SEQUENCE</scope>
    <source>
        <strain evidence="12">BYM</strain>
        <tissue evidence="12">Leaf</tissue>
    </source>
</reference>
<dbReference type="GO" id="GO:0005524">
    <property type="term" value="F:ATP binding"/>
    <property type="evidence" value="ECO:0007669"/>
    <property type="project" value="UniProtKB-UniRule"/>
</dbReference>
<comment type="catalytic activity">
    <reaction evidence="7">
        <text>L-threonyl-[protein] + ATP = O-phospho-L-threonyl-[protein] + ADP + H(+)</text>
        <dbReference type="Rhea" id="RHEA:46608"/>
        <dbReference type="Rhea" id="RHEA-COMP:11060"/>
        <dbReference type="Rhea" id="RHEA-COMP:11605"/>
        <dbReference type="ChEBI" id="CHEBI:15378"/>
        <dbReference type="ChEBI" id="CHEBI:30013"/>
        <dbReference type="ChEBI" id="CHEBI:30616"/>
        <dbReference type="ChEBI" id="CHEBI:61977"/>
        <dbReference type="ChEBI" id="CHEBI:456216"/>
        <dbReference type="EC" id="2.7.11.1"/>
    </reaction>
</comment>
<dbReference type="InterPro" id="IPR017441">
    <property type="entry name" value="Protein_kinase_ATP_BS"/>
</dbReference>
<evidence type="ECO:0000256" key="10">
    <source>
        <dbReference type="RuleBase" id="RU000304"/>
    </source>
</evidence>
<dbReference type="PROSITE" id="PS00108">
    <property type="entry name" value="PROTEIN_KINASE_ST"/>
    <property type="match status" value="1"/>
</dbReference>
<dbReference type="GO" id="GO:0004674">
    <property type="term" value="F:protein serine/threonine kinase activity"/>
    <property type="evidence" value="ECO:0007669"/>
    <property type="project" value="UniProtKB-KW"/>
</dbReference>
<dbReference type="EMBL" id="VOIH02000002">
    <property type="protein sequence ID" value="KAF3452619.1"/>
    <property type="molecule type" value="Genomic_DNA"/>
</dbReference>
<feature type="domain" description="Protein kinase" evidence="11">
    <location>
        <begin position="16"/>
        <end position="300"/>
    </location>
</feature>
<keyword evidence="13" id="KW-1185">Reference proteome</keyword>